<evidence type="ECO:0008006" key="2">
    <source>
        <dbReference type="Google" id="ProtNLM"/>
    </source>
</evidence>
<protein>
    <recommendedName>
        <fullName evidence="2">Alpha/beta hydrolase</fullName>
    </recommendedName>
</protein>
<dbReference type="AlphaFoldDB" id="A0A653AXL9"/>
<dbReference type="EMBL" id="LR130779">
    <property type="protein sequence ID" value="VDN61015.1"/>
    <property type="molecule type" value="Genomic_DNA"/>
</dbReference>
<reference evidence="1" key="1">
    <citation type="submission" date="2018-11" db="EMBL/GenBank/DDBJ databases">
        <authorList>
            <consortium name="Genoscope - CEA"/>
            <person name="William W."/>
        </authorList>
    </citation>
    <scope>NUCLEOTIDE SEQUENCE [LARGE SCALE GENOMIC DNA]</scope>
    <source>
        <strain evidence="1">T9AD</strain>
    </source>
</reference>
<proteinExistence type="predicted"/>
<gene>
    <name evidence="1" type="ORF">POT9AD_0019</name>
</gene>
<accession>A0A653AXL9</accession>
<name>A0A653AXL9_ECTOL</name>
<sequence>MLLEGIGHYPQLEAPDQVLAHYLQFRDLPEAVACSAEHC</sequence>
<evidence type="ECO:0000313" key="1">
    <source>
        <dbReference type="EMBL" id="VDN61015.1"/>
    </source>
</evidence>
<organism evidence="1">
    <name type="scientific">Ectopseudomonas oleovorans</name>
    <name type="common">Pseudomonas oleovorans</name>
    <dbReference type="NCBI Taxonomy" id="301"/>
    <lineage>
        <taxon>Bacteria</taxon>
        <taxon>Pseudomonadati</taxon>
        <taxon>Pseudomonadota</taxon>
        <taxon>Gammaproteobacteria</taxon>
        <taxon>Pseudomonadales</taxon>
        <taxon>Pseudomonadaceae</taxon>
        <taxon>Ectopseudomonas</taxon>
    </lineage>
</organism>